<proteinExistence type="predicted"/>
<dbReference type="EMBL" id="QZFR01000139">
    <property type="protein sequence ID" value="RXV62703.1"/>
    <property type="molecule type" value="Genomic_DNA"/>
</dbReference>
<dbReference type="RefSeq" id="WP_119448279.1">
    <property type="nucleotide sequence ID" value="NZ_QZFR01000139.1"/>
</dbReference>
<dbReference type="GO" id="GO:0005198">
    <property type="term" value="F:structural molecule activity"/>
    <property type="evidence" value="ECO:0007669"/>
    <property type="project" value="InterPro"/>
</dbReference>
<dbReference type="InterPro" id="IPR009319">
    <property type="entry name" value="Phage_A118_VSP1"/>
</dbReference>
<protein>
    <submittedName>
        <fullName evidence="1">Uncharacterized protein</fullName>
    </submittedName>
</protein>
<dbReference type="Pfam" id="PF06152">
    <property type="entry name" value="Phage_min_cap2"/>
    <property type="match status" value="1"/>
</dbReference>
<organism evidence="1 2">
    <name type="scientific">Ligilactobacillus murinus</name>
    <dbReference type="NCBI Taxonomy" id="1622"/>
    <lineage>
        <taxon>Bacteria</taxon>
        <taxon>Bacillati</taxon>
        <taxon>Bacillota</taxon>
        <taxon>Bacilli</taxon>
        <taxon>Lactobacillales</taxon>
        <taxon>Lactobacillaceae</taxon>
        <taxon>Ligilactobacillus</taxon>
    </lineage>
</organism>
<reference evidence="1 2" key="1">
    <citation type="submission" date="2018-09" db="EMBL/GenBank/DDBJ databases">
        <title>Murine metabolic-syndrome-specific gut microbial biobank.</title>
        <authorList>
            <person name="Liu C."/>
        </authorList>
    </citation>
    <scope>NUCLEOTIDE SEQUENCE [LARGE SCALE GENOMIC DNA]</scope>
    <source>
        <strain evidence="1 2">C-30</strain>
    </source>
</reference>
<dbReference type="AlphaFoldDB" id="A0A4Q2A176"/>
<name>A0A4Q2A176_9LACO</name>
<dbReference type="OrthoDB" id="3197444at2"/>
<accession>A0A4Q2A176</accession>
<sequence>MLDDFANVAKEDVLKWQLDQLNKMGVLNERIIKLVANYDGLSQQAIYDFVEANGMAIIDESDQELQRMQHKALHISDKASDLLDAFRKQTWDDLNNNVNQTLLTRNFGNSTPMRAYQAILKQATIERMTGLKTNEQAIKDAIYKQVDAGLKSNMVDKAGHQWSKVIPAP</sequence>
<dbReference type="Proteomes" id="UP000289316">
    <property type="component" value="Unassembled WGS sequence"/>
</dbReference>
<gene>
    <name evidence="1" type="ORF">D6C19_11230</name>
</gene>
<comment type="caution">
    <text evidence="1">The sequence shown here is derived from an EMBL/GenBank/DDBJ whole genome shotgun (WGS) entry which is preliminary data.</text>
</comment>
<evidence type="ECO:0000313" key="1">
    <source>
        <dbReference type="EMBL" id="RXV62703.1"/>
    </source>
</evidence>
<evidence type="ECO:0000313" key="2">
    <source>
        <dbReference type="Proteomes" id="UP000289316"/>
    </source>
</evidence>